<evidence type="ECO:0000256" key="8">
    <source>
        <dbReference type="ARBA" id="ARBA00029447"/>
    </source>
</evidence>
<evidence type="ECO:0000256" key="1">
    <source>
        <dbReference type="ARBA" id="ARBA00004651"/>
    </source>
</evidence>
<dbReference type="InterPro" id="IPR004089">
    <property type="entry name" value="MCPsignal_dom"/>
</dbReference>
<dbReference type="InterPro" id="IPR003660">
    <property type="entry name" value="HAMP_dom"/>
</dbReference>
<evidence type="ECO:0000259" key="11">
    <source>
        <dbReference type="PROSITE" id="PS50111"/>
    </source>
</evidence>
<name>A0ABS2WTM3_9BACT</name>
<evidence type="ECO:0000256" key="7">
    <source>
        <dbReference type="ARBA" id="ARBA00023224"/>
    </source>
</evidence>
<proteinExistence type="inferred from homology"/>
<feature type="transmembrane region" description="Helical" evidence="10">
    <location>
        <begin position="273"/>
        <end position="296"/>
    </location>
</feature>
<keyword evidence="6 10" id="KW-0472">Membrane</keyword>
<comment type="caution">
    <text evidence="13">The sequence shown here is derived from an EMBL/GenBank/DDBJ whole genome shotgun (WGS) entry which is preliminary data.</text>
</comment>
<evidence type="ECO:0000256" key="3">
    <source>
        <dbReference type="ARBA" id="ARBA00022500"/>
    </source>
</evidence>
<evidence type="ECO:0000259" key="12">
    <source>
        <dbReference type="PROSITE" id="PS50885"/>
    </source>
</evidence>
<dbReference type="CDD" id="cd18774">
    <property type="entry name" value="PDC2_HK_sensor"/>
    <property type="match status" value="1"/>
</dbReference>
<dbReference type="Pfam" id="PF00672">
    <property type="entry name" value="HAMP"/>
    <property type="match status" value="1"/>
</dbReference>
<dbReference type="Pfam" id="PF02743">
    <property type="entry name" value="dCache_1"/>
    <property type="match status" value="1"/>
</dbReference>
<evidence type="ECO:0000313" key="13">
    <source>
        <dbReference type="EMBL" id="MBN2964997.1"/>
    </source>
</evidence>
<dbReference type="CDD" id="cd18773">
    <property type="entry name" value="PDC1_HK_sensor"/>
    <property type="match status" value="1"/>
</dbReference>
<keyword evidence="5 10" id="KW-1133">Transmembrane helix</keyword>
<comment type="subcellular location">
    <subcellularLocation>
        <location evidence="1">Cell membrane</location>
        <topology evidence="1">Multi-pass membrane protein</topology>
    </subcellularLocation>
</comment>
<evidence type="ECO:0000256" key="9">
    <source>
        <dbReference type="PROSITE-ProRule" id="PRU00284"/>
    </source>
</evidence>
<evidence type="ECO:0000256" key="6">
    <source>
        <dbReference type="ARBA" id="ARBA00023136"/>
    </source>
</evidence>
<dbReference type="SUPFAM" id="SSF58104">
    <property type="entry name" value="Methyl-accepting chemotaxis protein (MCP) signaling domain"/>
    <property type="match status" value="1"/>
</dbReference>
<protein>
    <submittedName>
        <fullName evidence="13">Methyl-accepting chemotaxis protein</fullName>
    </submittedName>
</protein>
<dbReference type="CDD" id="cd06225">
    <property type="entry name" value="HAMP"/>
    <property type="match status" value="1"/>
</dbReference>
<evidence type="ECO:0000256" key="10">
    <source>
        <dbReference type="SAM" id="Phobius"/>
    </source>
</evidence>
<keyword evidence="7 9" id="KW-0807">Transducer</keyword>
<reference evidence="13" key="2">
    <citation type="submission" date="2021-02" db="EMBL/GenBank/DDBJ databases">
        <authorList>
            <person name="Merkel A.Y."/>
        </authorList>
    </citation>
    <scope>NUCLEOTIDE SEQUENCE</scope>
    <source>
        <strain evidence="13">T05b</strain>
    </source>
</reference>
<evidence type="ECO:0000313" key="14">
    <source>
        <dbReference type="Proteomes" id="UP000703590"/>
    </source>
</evidence>
<dbReference type="PANTHER" id="PTHR32089:SF114">
    <property type="entry name" value="METHYL-ACCEPTING CHEMOTAXIS PROTEIN MCPB"/>
    <property type="match status" value="1"/>
</dbReference>
<keyword evidence="3" id="KW-0145">Chemotaxis</keyword>
<keyword evidence="2" id="KW-1003">Cell membrane</keyword>
<dbReference type="SMART" id="SM00304">
    <property type="entry name" value="HAMP"/>
    <property type="match status" value="1"/>
</dbReference>
<dbReference type="InterPro" id="IPR033479">
    <property type="entry name" value="dCache_1"/>
</dbReference>
<feature type="domain" description="Methyl-accepting transducer" evidence="11">
    <location>
        <begin position="356"/>
        <end position="613"/>
    </location>
</feature>
<dbReference type="Pfam" id="PF00015">
    <property type="entry name" value="MCPsignal"/>
    <property type="match status" value="1"/>
</dbReference>
<gene>
    <name evidence="13" type="ORF">JWV37_09415</name>
</gene>
<evidence type="ECO:0000256" key="2">
    <source>
        <dbReference type="ARBA" id="ARBA00022475"/>
    </source>
</evidence>
<sequence>MHLGFKTKIFLSVGVLLGCSLFILSVFNYLQNEKNITAFSDTEHTLLVENLQEKIDTWIEGKQQAVTAFSHELTSLNPHADKEAIVNLLLLLKASGGFDHVSLGYTDGTMLDHDLRNREGFDPRTRGWFKSAIQTSEMFITEPYIGVSNGKLLITFAQRFSDASGTPLGILCGNISLDTIHESIMGVALLEGGYSMVLNKKLQSILGSDEAKSAAFSAISNSLPSLASGQYHKQIFKQDSTTKVLFSAPLKTLDWVVAVVLDEVAIYKSAKEALVSSIFLLCLFIALAVGLMVGLLKTMMRPMDELFATVKDLSRGEGDLTQRLHVKGDDEIARISKEINLFIEKIQQLITQANQSSSENAAIANELSSTTTSVITLSSNQATLVHDATTLSQHISETLNHASNATQNNEERLLSTSQALNHIRTNMDTLNSTLLHTSQNEEEIAEKLNRISISANDVKEVLTIISDIADQTNLLALNAAIEAARAGDHGRGFAVVADEVRKLAERTQKSLTEINGTINIVVESIVETNGQMLRASKNLHTLSSQSTSINDTLKESVRMMDDNIQETRTTLSGYLESTKQAAKLTENLKEVSRISLSNTRSTKEVGKASEHLSHLSENLKHHLSQFKI</sequence>
<evidence type="ECO:0000256" key="4">
    <source>
        <dbReference type="ARBA" id="ARBA00022692"/>
    </source>
</evidence>
<reference evidence="13" key="1">
    <citation type="submission" date="2021-02" db="EMBL/GenBank/DDBJ databases">
        <title>Sulfurospirillum tamanensis sp. nov.</title>
        <authorList>
            <person name="Frolova A."/>
            <person name="Merkel A."/>
            <person name="Slobodkin A."/>
        </authorList>
    </citation>
    <scope>NUCLEOTIDE SEQUENCE</scope>
    <source>
        <strain evidence="13">T05b</strain>
    </source>
</reference>
<keyword evidence="14" id="KW-1185">Reference proteome</keyword>
<organism evidence="13 14">
    <name type="scientific">Sulfurospirillum tamanense</name>
    <dbReference type="NCBI Taxonomy" id="2813362"/>
    <lineage>
        <taxon>Bacteria</taxon>
        <taxon>Pseudomonadati</taxon>
        <taxon>Campylobacterota</taxon>
        <taxon>Epsilonproteobacteria</taxon>
        <taxon>Campylobacterales</taxon>
        <taxon>Sulfurospirillaceae</taxon>
        <taxon>Sulfurospirillum</taxon>
    </lineage>
</organism>
<dbReference type="SMART" id="SM00283">
    <property type="entry name" value="MA"/>
    <property type="match status" value="1"/>
</dbReference>
<accession>A0ABS2WTM3</accession>
<dbReference type="Proteomes" id="UP000703590">
    <property type="component" value="Unassembled WGS sequence"/>
</dbReference>
<dbReference type="PROSITE" id="PS50111">
    <property type="entry name" value="CHEMOTAXIS_TRANSDUC_2"/>
    <property type="match status" value="1"/>
</dbReference>
<dbReference type="EMBL" id="JAFHKK010000021">
    <property type="protein sequence ID" value="MBN2964997.1"/>
    <property type="molecule type" value="Genomic_DNA"/>
</dbReference>
<comment type="similarity">
    <text evidence="8">Belongs to the methyl-accepting chemotaxis (MCP) protein family.</text>
</comment>
<dbReference type="Gene3D" id="3.30.450.20">
    <property type="entry name" value="PAS domain"/>
    <property type="match status" value="2"/>
</dbReference>
<dbReference type="PROSITE" id="PS51257">
    <property type="entry name" value="PROKAR_LIPOPROTEIN"/>
    <property type="match status" value="1"/>
</dbReference>
<dbReference type="RefSeq" id="WP_205459543.1">
    <property type="nucleotide sequence ID" value="NZ_JAFHKK010000021.1"/>
</dbReference>
<dbReference type="SUPFAM" id="SSF103190">
    <property type="entry name" value="Sensory domain-like"/>
    <property type="match status" value="1"/>
</dbReference>
<dbReference type="Gene3D" id="1.10.287.950">
    <property type="entry name" value="Methyl-accepting chemotaxis protein"/>
    <property type="match status" value="1"/>
</dbReference>
<dbReference type="PROSITE" id="PS50885">
    <property type="entry name" value="HAMP"/>
    <property type="match status" value="1"/>
</dbReference>
<keyword evidence="4 10" id="KW-0812">Transmembrane</keyword>
<feature type="transmembrane region" description="Helical" evidence="10">
    <location>
        <begin position="9"/>
        <end position="30"/>
    </location>
</feature>
<dbReference type="PANTHER" id="PTHR32089">
    <property type="entry name" value="METHYL-ACCEPTING CHEMOTAXIS PROTEIN MCPB"/>
    <property type="match status" value="1"/>
</dbReference>
<feature type="domain" description="HAMP" evidence="12">
    <location>
        <begin position="297"/>
        <end position="351"/>
    </location>
</feature>
<evidence type="ECO:0000256" key="5">
    <source>
        <dbReference type="ARBA" id="ARBA00022989"/>
    </source>
</evidence>
<dbReference type="InterPro" id="IPR029151">
    <property type="entry name" value="Sensor-like_sf"/>
</dbReference>